<gene>
    <name evidence="2" type="ORF">ABZ921_33005</name>
</gene>
<keyword evidence="2" id="KW-0540">Nuclease</keyword>
<feature type="domain" description="Restriction endonuclease type IV Mrr" evidence="1">
    <location>
        <begin position="266"/>
        <end position="319"/>
    </location>
</feature>
<sequence length="347" mass="37621">MTTDLPKPAVQALLSDDDRGTLLPGAVAAASETELHSAFFRACVWDIAADIFHRLTAHLDDISIEKHDAERRGRAQSGSALHPASRHIRKVSVGAARTLADALRGEVAEATVAVEEASRVGSRIARGHEGTLAPPTSLLGIHPPSPLEALIAFHHQLGAACMRVNTLRAEDRRILHELAVEEELRRRAADAHDGVALKAIDLYLKDDFWELIADLSEGVPHPVPGYDGRDQPITASLSDGRPVVFFPQHLPVAGHADYRPPPLPALGLPEVHHLSGLAHRHFPGTAVVVVTNGRFTPPAQRYAQTHDVQLLGREGLERWATWSSPLHTVLGSCEAHTDTDTDTEVVR</sequence>
<reference evidence="2 3" key="1">
    <citation type="submission" date="2024-06" db="EMBL/GenBank/DDBJ databases">
        <title>The Natural Products Discovery Center: Release of the First 8490 Sequenced Strains for Exploring Actinobacteria Biosynthetic Diversity.</title>
        <authorList>
            <person name="Kalkreuter E."/>
            <person name="Kautsar S.A."/>
            <person name="Yang D."/>
            <person name="Bader C.D."/>
            <person name="Teijaro C.N."/>
            <person name="Fluegel L."/>
            <person name="Davis C.M."/>
            <person name="Simpson J.R."/>
            <person name="Lauterbach L."/>
            <person name="Steele A.D."/>
            <person name="Gui C."/>
            <person name="Meng S."/>
            <person name="Li G."/>
            <person name="Viehrig K."/>
            <person name="Ye F."/>
            <person name="Su P."/>
            <person name="Kiefer A.F."/>
            <person name="Nichols A."/>
            <person name="Cepeda A.J."/>
            <person name="Yan W."/>
            <person name="Fan B."/>
            <person name="Jiang Y."/>
            <person name="Adhikari A."/>
            <person name="Zheng C.-J."/>
            <person name="Schuster L."/>
            <person name="Cowan T.M."/>
            <person name="Smanski M.J."/>
            <person name="Chevrette M.G."/>
            <person name="De Carvalho L.P.S."/>
            <person name="Shen B."/>
        </authorList>
    </citation>
    <scope>NUCLEOTIDE SEQUENCE [LARGE SCALE GENOMIC DNA]</scope>
    <source>
        <strain evidence="2 3">NPDC046838</strain>
    </source>
</reference>
<protein>
    <submittedName>
        <fullName evidence="2">Restriction endonuclease</fullName>
        <ecNumber evidence="2">3.1.21.-</ecNumber>
    </submittedName>
</protein>
<evidence type="ECO:0000313" key="2">
    <source>
        <dbReference type="EMBL" id="MEU6825459.1"/>
    </source>
</evidence>
<keyword evidence="3" id="KW-1185">Reference proteome</keyword>
<name>A0ABV3BWS4_9ACTN</name>
<keyword evidence="2" id="KW-0378">Hydrolase</keyword>
<accession>A0ABV3BWS4</accession>
<dbReference type="GO" id="GO:0016787">
    <property type="term" value="F:hydrolase activity"/>
    <property type="evidence" value="ECO:0007669"/>
    <property type="project" value="UniProtKB-KW"/>
</dbReference>
<dbReference type="RefSeq" id="WP_359355926.1">
    <property type="nucleotide sequence ID" value="NZ_JBEYXV010000020.1"/>
</dbReference>
<dbReference type="InterPro" id="IPR007560">
    <property type="entry name" value="Restrct_endonuc_IV_Mrr"/>
</dbReference>
<dbReference type="GO" id="GO:0004519">
    <property type="term" value="F:endonuclease activity"/>
    <property type="evidence" value="ECO:0007669"/>
    <property type="project" value="UniProtKB-KW"/>
</dbReference>
<proteinExistence type="predicted"/>
<dbReference type="Proteomes" id="UP001551176">
    <property type="component" value="Unassembled WGS sequence"/>
</dbReference>
<evidence type="ECO:0000259" key="1">
    <source>
        <dbReference type="Pfam" id="PF04471"/>
    </source>
</evidence>
<keyword evidence="2" id="KW-0255">Endonuclease</keyword>
<organism evidence="2 3">
    <name type="scientific">Streptomyces atriruber</name>
    <dbReference type="NCBI Taxonomy" id="545121"/>
    <lineage>
        <taxon>Bacteria</taxon>
        <taxon>Bacillati</taxon>
        <taxon>Actinomycetota</taxon>
        <taxon>Actinomycetes</taxon>
        <taxon>Kitasatosporales</taxon>
        <taxon>Streptomycetaceae</taxon>
        <taxon>Streptomyces</taxon>
    </lineage>
</organism>
<dbReference type="EMBL" id="JBEYXV010000020">
    <property type="protein sequence ID" value="MEU6825459.1"/>
    <property type="molecule type" value="Genomic_DNA"/>
</dbReference>
<dbReference type="EC" id="3.1.21.-" evidence="2"/>
<evidence type="ECO:0000313" key="3">
    <source>
        <dbReference type="Proteomes" id="UP001551176"/>
    </source>
</evidence>
<comment type="caution">
    <text evidence="2">The sequence shown here is derived from an EMBL/GenBank/DDBJ whole genome shotgun (WGS) entry which is preliminary data.</text>
</comment>
<dbReference type="Pfam" id="PF04471">
    <property type="entry name" value="Mrr_cat"/>
    <property type="match status" value="1"/>
</dbReference>